<dbReference type="Gene3D" id="2.40.50.100">
    <property type="match status" value="1"/>
</dbReference>
<dbReference type="KEGG" id="bcop:JD108_21200"/>
<feature type="compositionally biased region" description="Polar residues" evidence="4">
    <location>
        <begin position="346"/>
        <end position="355"/>
    </location>
</feature>
<dbReference type="GO" id="GO:0005524">
    <property type="term" value="F:ATP binding"/>
    <property type="evidence" value="ECO:0007669"/>
    <property type="project" value="UniProtKB-KW"/>
</dbReference>
<dbReference type="InterPro" id="IPR003593">
    <property type="entry name" value="AAA+_ATPase"/>
</dbReference>
<dbReference type="SUPFAM" id="SSF52540">
    <property type="entry name" value="P-loop containing nucleoside triphosphate hydrolases"/>
    <property type="match status" value="1"/>
</dbReference>
<dbReference type="SMART" id="SM00382">
    <property type="entry name" value="AAA"/>
    <property type="match status" value="1"/>
</dbReference>
<evidence type="ECO:0000256" key="4">
    <source>
        <dbReference type="SAM" id="MobiDB-lite"/>
    </source>
</evidence>
<dbReference type="PROSITE" id="PS50893">
    <property type="entry name" value="ABC_TRANSPORTER_2"/>
    <property type="match status" value="1"/>
</dbReference>
<dbReference type="InterPro" id="IPR015855">
    <property type="entry name" value="ABC_transpr_MalK-like"/>
</dbReference>
<dbReference type="GO" id="GO:0140359">
    <property type="term" value="F:ABC-type transporter activity"/>
    <property type="evidence" value="ECO:0007669"/>
    <property type="project" value="InterPro"/>
</dbReference>
<dbReference type="GO" id="GO:0016887">
    <property type="term" value="F:ATP hydrolysis activity"/>
    <property type="evidence" value="ECO:0007669"/>
    <property type="project" value="InterPro"/>
</dbReference>
<reference evidence="7" key="2">
    <citation type="submission" date="2021-04" db="EMBL/GenBank/DDBJ databases">
        <title>Brevibacillus composti FJAT-54423, complete genome.</title>
        <authorList>
            <person name="Tang R."/>
        </authorList>
    </citation>
    <scope>NUCLEOTIDE SEQUENCE</scope>
    <source>
        <strain evidence="7">FJAT-54424</strain>
    </source>
</reference>
<sequence length="389" mass="42354">MAEVVLKQITKAFQSQNAVKGLDLVVPDGSFTVLVGPSGCGKSTTLRMIAGLEEATSGEILIGEQPVTHLPPGKRDVAMVFQNYALYPTMSVYDNIAYGLRNRGYSKKECQQRVGEIAEVVGLTPYLTRKPAQLSGGQRQRVALARAMVKKPQVFLMDEPLSNLDAKLRNQMRVELTSLHKQLGSTFIYVTHDQVEAMTMGDQIVVMNEGQIMQVAAPMELYLEPENLFVAQFIGSPPMNIIPADGDGQEQWGFRPEKAHLCHADAVSASTLDELLLPGRIHSREILGSDALYHVETKKGRIVVKTAVDTLMDSGTPVMVTVPRSSLYVFDRTTGRRVRRAENRLRQSGNSQQTPDRGANEPASGFTPGKGSHSPGSSPEPALAKGVVG</sequence>
<dbReference type="InterPro" id="IPR012340">
    <property type="entry name" value="NA-bd_OB-fold"/>
</dbReference>
<dbReference type="PANTHER" id="PTHR43875">
    <property type="entry name" value="MALTODEXTRIN IMPORT ATP-BINDING PROTEIN MSMX"/>
    <property type="match status" value="1"/>
</dbReference>
<evidence type="ECO:0000313" key="8">
    <source>
        <dbReference type="Proteomes" id="UP000595847"/>
    </source>
</evidence>
<evidence type="ECO:0000256" key="1">
    <source>
        <dbReference type="ARBA" id="ARBA00022448"/>
    </source>
</evidence>
<dbReference type="InterPro" id="IPR013611">
    <property type="entry name" value="Transp-assoc_OB_typ2"/>
</dbReference>
<evidence type="ECO:0000259" key="5">
    <source>
        <dbReference type="PROSITE" id="PS50893"/>
    </source>
</evidence>
<organism evidence="6 8">
    <name type="scientific">Brevibacillus composti</name>
    <dbReference type="NCBI Taxonomy" id="2796470"/>
    <lineage>
        <taxon>Bacteria</taxon>
        <taxon>Bacillati</taxon>
        <taxon>Bacillota</taxon>
        <taxon>Bacilli</taxon>
        <taxon>Bacillales</taxon>
        <taxon>Paenibacillaceae</taxon>
        <taxon>Brevibacillus</taxon>
    </lineage>
</organism>
<dbReference type="SUPFAM" id="SSF50331">
    <property type="entry name" value="MOP-like"/>
    <property type="match status" value="1"/>
</dbReference>
<evidence type="ECO:0000313" key="7">
    <source>
        <dbReference type="EMBL" id="QUO41390.1"/>
    </source>
</evidence>
<dbReference type="GO" id="GO:0055052">
    <property type="term" value="C:ATP-binding cassette (ABC) transporter complex, substrate-binding subunit-containing"/>
    <property type="evidence" value="ECO:0007669"/>
    <property type="project" value="TreeGrafter"/>
</dbReference>
<dbReference type="InterPro" id="IPR027417">
    <property type="entry name" value="P-loop_NTPase"/>
</dbReference>
<dbReference type="InterPro" id="IPR008995">
    <property type="entry name" value="Mo/tungstate-bd_C_term_dom"/>
</dbReference>
<dbReference type="EMBL" id="CP066308">
    <property type="protein sequence ID" value="QQE74308.1"/>
    <property type="molecule type" value="Genomic_DNA"/>
</dbReference>
<dbReference type="InterPro" id="IPR047641">
    <property type="entry name" value="ABC_transpr_MalK/UgpC-like"/>
</dbReference>
<keyword evidence="2" id="KW-0547">Nucleotide-binding</keyword>
<dbReference type="Gene3D" id="3.40.50.300">
    <property type="entry name" value="P-loop containing nucleotide triphosphate hydrolases"/>
    <property type="match status" value="1"/>
</dbReference>
<protein>
    <submittedName>
        <fullName evidence="6">ABC transporter ATP-binding protein</fullName>
    </submittedName>
</protein>
<dbReference type="Pfam" id="PF00005">
    <property type="entry name" value="ABC_tran"/>
    <property type="match status" value="1"/>
</dbReference>
<evidence type="ECO:0000313" key="6">
    <source>
        <dbReference type="EMBL" id="QQE74308.1"/>
    </source>
</evidence>
<feature type="region of interest" description="Disordered" evidence="4">
    <location>
        <begin position="341"/>
        <end position="389"/>
    </location>
</feature>
<dbReference type="Pfam" id="PF08402">
    <property type="entry name" value="TOBE_2"/>
    <property type="match status" value="1"/>
</dbReference>
<dbReference type="Proteomes" id="UP000677234">
    <property type="component" value="Chromosome"/>
</dbReference>
<reference evidence="6 8" key="1">
    <citation type="submission" date="2020-12" db="EMBL/GenBank/DDBJ databases">
        <title>strain FJAT-54423T represents a novel species of the genus Brevibacillus.</title>
        <authorList>
            <person name="Tang R."/>
        </authorList>
    </citation>
    <scope>NUCLEOTIDE SEQUENCE [LARGE SCALE GENOMIC DNA]</scope>
    <source>
        <strain evidence="6 8">FJAT-54423</strain>
    </source>
</reference>
<dbReference type="Gene3D" id="2.40.50.140">
    <property type="entry name" value="Nucleic acid-binding proteins"/>
    <property type="match status" value="1"/>
</dbReference>
<keyword evidence="3 6" id="KW-0067">ATP-binding</keyword>
<keyword evidence="1" id="KW-0813">Transport</keyword>
<dbReference type="CDD" id="cd03301">
    <property type="entry name" value="ABC_MalK_N"/>
    <property type="match status" value="1"/>
</dbReference>
<dbReference type="RefSeq" id="WP_198827889.1">
    <property type="nucleotide sequence ID" value="NZ_CP066308.1"/>
</dbReference>
<proteinExistence type="predicted"/>
<feature type="domain" description="ABC transporter" evidence="5">
    <location>
        <begin position="4"/>
        <end position="234"/>
    </location>
</feature>
<dbReference type="PROSITE" id="PS00211">
    <property type="entry name" value="ABC_TRANSPORTER_1"/>
    <property type="match status" value="1"/>
</dbReference>
<dbReference type="Proteomes" id="UP000595847">
    <property type="component" value="Chromosome"/>
</dbReference>
<name>A0A7T5JNC8_9BACL</name>
<evidence type="ECO:0000256" key="3">
    <source>
        <dbReference type="ARBA" id="ARBA00022840"/>
    </source>
</evidence>
<feature type="compositionally biased region" description="Low complexity" evidence="4">
    <location>
        <begin position="369"/>
        <end position="381"/>
    </location>
</feature>
<dbReference type="InterPro" id="IPR017871">
    <property type="entry name" value="ABC_transporter-like_CS"/>
</dbReference>
<dbReference type="AlphaFoldDB" id="A0A7T5JNC8"/>
<dbReference type="EMBL" id="CP073708">
    <property type="protein sequence ID" value="QUO41390.1"/>
    <property type="molecule type" value="Genomic_DNA"/>
</dbReference>
<dbReference type="PANTHER" id="PTHR43875:SF1">
    <property type="entry name" value="OSMOPROTECTIVE COMPOUNDS UPTAKE ATP-BINDING PROTEIN GGTA"/>
    <property type="match status" value="1"/>
</dbReference>
<keyword evidence="9" id="KW-1185">Reference proteome</keyword>
<gene>
    <name evidence="6" type="ORF">JD108_21200</name>
    <name evidence="7" type="ORF">KDJ56_21135</name>
</gene>
<dbReference type="GO" id="GO:0008643">
    <property type="term" value="P:carbohydrate transport"/>
    <property type="evidence" value="ECO:0007669"/>
    <property type="project" value="InterPro"/>
</dbReference>
<evidence type="ECO:0000313" key="9">
    <source>
        <dbReference type="Proteomes" id="UP000677234"/>
    </source>
</evidence>
<accession>A0A7T5JNC8</accession>
<evidence type="ECO:0000256" key="2">
    <source>
        <dbReference type="ARBA" id="ARBA00022741"/>
    </source>
</evidence>
<dbReference type="FunFam" id="3.40.50.300:FF:000042">
    <property type="entry name" value="Maltose/maltodextrin ABC transporter, ATP-binding protein"/>
    <property type="match status" value="1"/>
</dbReference>
<dbReference type="InterPro" id="IPR003439">
    <property type="entry name" value="ABC_transporter-like_ATP-bd"/>
</dbReference>